<dbReference type="PANTHER" id="PTHR40394">
    <property type="entry name" value="LIPOPROTEIN-RELATED"/>
    <property type="match status" value="1"/>
</dbReference>
<dbReference type="AlphaFoldDB" id="A0A3P4AYZ3"/>
<feature type="transmembrane region" description="Helical" evidence="1">
    <location>
        <begin position="54"/>
        <end position="76"/>
    </location>
</feature>
<keyword evidence="1" id="KW-0812">Transmembrane</keyword>
<dbReference type="Proteomes" id="UP000277294">
    <property type="component" value="Unassembled WGS sequence"/>
</dbReference>
<dbReference type="EMBL" id="UWPJ01000008">
    <property type="protein sequence ID" value="VCU68791.1"/>
    <property type="molecule type" value="Genomic_DNA"/>
</dbReference>
<gene>
    <name evidence="2" type="ORF">PIGHUM_00849</name>
</gene>
<keyword evidence="1" id="KW-0472">Membrane</keyword>
<evidence type="ECO:0008006" key="4">
    <source>
        <dbReference type="Google" id="ProtNLM"/>
    </source>
</evidence>
<dbReference type="InterPro" id="IPR021776">
    <property type="entry name" value="ActD"/>
</dbReference>
<organism evidence="2 3">
    <name type="scientific">Pigmentiphaga humi</name>
    <dbReference type="NCBI Taxonomy" id="2478468"/>
    <lineage>
        <taxon>Bacteria</taxon>
        <taxon>Pseudomonadati</taxon>
        <taxon>Pseudomonadota</taxon>
        <taxon>Betaproteobacteria</taxon>
        <taxon>Burkholderiales</taxon>
        <taxon>Alcaligenaceae</taxon>
        <taxon>Pigmentiphaga</taxon>
    </lineage>
</organism>
<reference evidence="2 3" key="1">
    <citation type="submission" date="2018-10" db="EMBL/GenBank/DDBJ databases">
        <authorList>
            <person name="Criscuolo A."/>
        </authorList>
    </citation>
    <scope>NUCLEOTIDE SEQUENCE [LARGE SCALE GENOMIC DNA]</scope>
    <source>
        <strain evidence="2">DnA1</strain>
    </source>
</reference>
<feature type="transmembrane region" description="Helical" evidence="1">
    <location>
        <begin position="96"/>
        <end position="119"/>
    </location>
</feature>
<evidence type="ECO:0000313" key="2">
    <source>
        <dbReference type="EMBL" id="VCU68791.1"/>
    </source>
</evidence>
<protein>
    <recommendedName>
        <fullName evidence="4">DUF3341 domain-containing protein</fullName>
    </recommendedName>
</protein>
<name>A0A3P4AYZ3_9BURK</name>
<evidence type="ECO:0000256" key="1">
    <source>
        <dbReference type="SAM" id="Phobius"/>
    </source>
</evidence>
<keyword evidence="1" id="KW-1133">Transmembrane helix</keyword>
<accession>A0A3P4AYZ3</accession>
<dbReference type="RefSeq" id="WP_222929214.1">
    <property type="nucleotide sequence ID" value="NZ_UWPJ01000008.1"/>
</dbReference>
<proteinExistence type="predicted"/>
<keyword evidence="3" id="KW-1185">Reference proteome</keyword>
<dbReference type="Pfam" id="PF11821">
    <property type="entry name" value="ActD"/>
    <property type="match status" value="1"/>
</dbReference>
<evidence type="ECO:0000313" key="3">
    <source>
        <dbReference type="Proteomes" id="UP000277294"/>
    </source>
</evidence>
<dbReference type="PANTHER" id="PTHR40394:SF2">
    <property type="entry name" value="QUINOL:CYTOCHROME C OXIDOREDUCTASE MEMBRANE PROTEIN"/>
    <property type="match status" value="1"/>
</dbReference>
<sequence length="177" mass="18900">MKRLPYGVIGQFGTGEALLDAARQAREAGFDAIDAYSPLPVEGLAEVVSMGRNWVPAATLAGGAAGGCAAYFMQWYAAVVAYPVNVGGRPLHNWPAFIPVTFEMTILGAALAAVLAMLLGNGLPALRHPVFDAPGFSRASRDRFFLCIRGLQDEAACVKARTLLERCDAYRVDEVPQ</sequence>